<evidence type="ECO:0000313" key="4">
    <source>
        <dbReference type="Proteomes" id="UP001580928"/>
    </source>
</evidence>
<reference evidence="3 4" key="1">
    <citation type="submission" date="2024-04" db="EMBL/GenBank/DDBJ databases">
        <title>Albibacterium profundi sp. nov., isolated from sediment of the Challenger Deep of Mariana Trench.</title>
        <authorList>
            <person name="Wang Y."/>
        </authorList>
    </citation>
    <scope>NUCLEOTIDE SEQUENCE [LARGE SCALE GENOMIC DNA]</scope>
    <source>
        <strain evidence="3 4">RHL897</strain>
    </source>
</reference>
<name>A0ABV5CHK4_9SPHI</name>
<dbReference type="Gene3D" id="2.60.120.560">
    <property type="entry name" value="Exo-inulinase, domain 1"/>
    <property type="match status" value="1"/>
</dbReference>
<dbReference type="Pfam" id="PF06439">
    <property type="entry name" value="3keto-disac_hyd"/>
    <property type="match status" value="1"/>
</dbReference>
<dbReference type="InterPro" id="IPR010496">
    <property type="entry name" value="AL/BT2_dom"/>
</dbReference>
<sequence length="266" mass="30121">MTNLKSTFFFRRWWLRLLHVSFIFVLVSCNTHSNGQEEKNKEDGVDSSGFVDLFEGGTLDNWEGDPAYWRIENGVLIGVTTASTPPLENNTFLTWKGGELGNFELKAEFRITEKGNSGINYRSETVTDVPFALKGYQADIDGMNNYTGQNYEERKRTTLAYRGEQAVIEPSEDATVENNAWTARRIESSLGSSDSLKTLINSEDWNEIHIIANGNRLQHYINGVLMSDVTDKDEKNFMASGLLGIQIHVGPPMKVEYRSFRVKQVD</sequence>
<dbReference type="Proteomes" id="UP001580928">
    <property type="component" value="Unassembled WGS sequence"/>
</dbReference>
<accession>A0ABV5CHK4</accession>
<dbReference type="RefSeq" id="WP_375558566.1">
    <property type="nucleotide sequence ID" value="NZ_JBBVGT010000003.1"/>
</dbReference>
<gene>
    <name evidence="3" type="ORF">WKR92_14500</name>
</gene>
<dbReference type="EMBL" id="JBBVGT010000003">
    <property type="protein sequence ID" value="MFB5947041.1"/>
    <property type="molecule type" value="Genomic_DNA"/>
</dbReference>
<protein>
    <submittedName>
        <fullName evidence="3">DUF1080 domain-containing protein</fullName>
    </submittedName>
</protein>
<organism evidence="3 4">
    <name type="scientific">Albibacterium profundi</name>
    <dbReference type="NCBI Taxonomy" id="3134906"/>
    <lineage>
        <taxon>Bacteria</taxon>
        <taxon>Pseudomonadati</taxon>
        <taxon>Bacteroidota</taxon>
        <taxon>Sphingobacteriia</taxon>
        <taxon>Sphingobacteriales</taxon>
        <taxon>Sphingobacteriaceae</taxon>
        <taxon>Albibacterium</taxon>
    </lineage>
</organism>
<evidence type="ECO:0000259" key="2">
    <source>
        <dbReference type="Pfam" id="PF06439"/>
    </source>
</evidence>
<feature type="signal peptide" evidence="1">
    <location>
        <begin position="1"/>
        <end position="33"/>
    </location>
</feature>
<keyword evidence="1" id="KW-0732">Signal</keyword>
<evidence type="ECO:0000256" key="1">
    <source>
        <dbReference type="SAM" id="SignalP"/>
    </source>
</evidence>
<keyword evidence="4" id="KW-1185">Reference proteome</keyword>
<dbReference type="PROSITE" id="PS51257">
    <property type="entry name" value="PROKAR_LIPOPROTEIN"/>
    <property type="match status" value="1"/>
</dbReference>
<proteinExistence type="predicted"/>
<comment type="caution">
    <text evidence="3">The sequence shown here is derived from an EMBL/GenBank/DDBJ whole genome shotgun (WGS) entry which is preliminary data.</text>
</comment>
<evidence type="ECO:0000313" key="3">
    <source>
        <dbReference type="EMBL" id="MFB5947041.1"/>
    </source>
</evidence>
<feature type="domain" description="3-keto-alpha-glucoside-1,2-lyase/3-keto-2-hydroxy-glucal hydratase" evidence="2">
    <location>
        <begin position="49"/>
        <end position="263"/>
    </location>
</feature>
<feature type="chain" id="PRO_5045808340" evidence="1">
    <location>
        <begin position="34"/>
        <end position="266"/>
    </location>
</feature>